<comment type="caution">
    <text evidence="1">The sequence shown here is derived from an EMBL/GenBank/DDBJ whole genome shotgun (WGS) entry which is preliminary data.</text>
</comment>
<proteinExistence type="predicted"/>
<reference evidence="1" key="1">
    <citation type="submission" date="2023-04" db="EMBL/GenBank/DDBJ databases">
        <title>Ambrosiozyma monospora NBRC 10751.</title>
        <authorList>
            <person name="Ichikawa N."/>
            <person name="Sato H."/>
            <person name="Tonouchi N."/>
        </authorList>
    </citation>
    <scope>NUCLEOTIDE SEQUENCE</scope>
    <source>
        <strain evidence="1">NBRC 10751</strain>
    </source>
</reference>
<dbReference type="Proteomes" id="UP001165064">
    <property type="component" value="Unassembled WGS sequence"/>
</dbReference>
<evidence type="ECO:0000313" key="1">
    <source>
        <dbReference type="EMBL" id="GME74678.1"/>
    </source>
</evidence>
<organism evidence="1 2">
    <name type="scientific">Ambrosiozyma monospora</name>
    <name type="common">Yeast</name>
    <name type="synonym">Endomycopsis monosporus</name>
    <dbReference type="NCBI Taxonomy" id="43982"/>
    <lineage>
        <taxon>Eukaryota</taxon>
        <taxon>Fungi</taxon>
        <taxon>Dikarya</taxon>
        <taxon>Ascomycota</taxon>
        <taxon>Saccharomycotina</taxon>
        <taxon>Pichiomycetes</taxon>
        <taxon>Pichiales</taxon>
        <taxon>Pichiaceae</taxon>
        <taxon>Ambrosiozyma</taxon>
    </lineage>
</organism>
<gene>
    <name evidence="1" type="ORF">Amon02_000185400</name>
</gene>
<name>A0ACB5SWJ4_AMBMO</name>
<evidence type="ECO:0000313" key="2">
    <source>
        <dbReference type="Proteomes" id="UP001165064"/>
    </source>
</evidence>
<sequence length="297" mass="34661">MSRQQLAKFSTCASQLARKSYRISPHIKLRPPILPTVNNIEVKDDHPLWQFFHEKKFIRASDEVRFTGRAWTVPELRRKSFDDLHQLWYVCLKERNKLAREKHIYDEAESMSVGEFDALNEQIRTTMWRIKQVLTEREAAVQNAQAEFNVVGDIYLEKFRNSYLENDNVETDEWFDKLERLQYSIFGIPDILDLSTKVDLKFLEGVKYVGQLKFDKFVKAAGREDIGELRDIAEIYTVFEESATVQGVKDACSKIDEYRESNIIIPGSKEIQVVQGFIDDKIQQSQEDYVTESQTAA</sequence>
<keyword evidence="2" id="KW-1185">Reference proteome</keyword>
<protein>
    <submittedName>
        <fullName evidence="1">Unnamed protein product</fullName>
    </submittedName>
</protein>
<accession>A0ACB5SWJ4</accession>
<dbReference type="EMBL" id="BSXS01000988">
    <property type="protein sequence ID" value="GME74678.1"/>
    <property type="molecule type" value="Genomic_DNA"/>
</dbReference>